<gene>
    <name evidence="2" type="ORF">ACFSJT_15520</name>
</gene>
<organism evidence="2 3">
    <name type="scientific">Aquimarina celericrescens</name>
    <dbReference type="NCBI Taxonomy" id="1964542"/>
    <lineage>
        <taxon>Bacteria</taxon>
        <taxon>Pseudomonadati</taxon>
        <taxon>Bacteroidota</taxon>
        <taxon>Flavobacteriia</taxon>
        <taxon>Flavobacteriales</taxon>
        <taxon>Flavobacteriaceae</taxon>
        <taxon>Aquimarina</taxon>
    </lineage>
</organism>
<keyword evidence="3" id="KW-1185">Reference proteome</keyword>
<keyword evidence="1" id="KW-0472">Membrane</keyword>
<comment type="caution">
    <text evidence="2">The sequence shown here is derived from an EMBL/GenBank/DDBJ whole genome shotgun (WGS) entry which is preliminary data.</text>
</comment>
<protein>
    <recommendedName>
        <fullName evidence="4">PKD domain-containing protein</fullName>
    </recommendedName>
</protein>
<keyword evidence="1" id="KW-1133">Transmembrane helix</keyword>
<dbReference type="RefSeq" id="WP_378321230.1">
    <property type="nucleotide sequence ID" value="NZ_JBHUHY010000016.1"/>
</dbReference>
<dbReference type="Proteomes" id="UP001597344">
    <property type="component" value="Unassembled WGS sequence"/>
</dbReference>
<proteinExistence type="predicted"/>
<name>A0ABW5B1K5_9FLAO</name>
<evidence type="ECO:0008006" key="4">
    <source>
        <dbReference type="Google" id="ProtNLM"/>
    </source>
</evidence>
<evidence type="ECO:0000313" key="3">
    <source>
        <dbReference type="Proteomes" id="UP001597344"/>
    </source>
</evidence>
<feature type="transmembrane region" description="Helical" evidence="1">
    <location>
        <begin position="113"/>
        <end position="131"/>
    </location>
</feature>
<evidence type="ECO:0000313" key="2">
    <source>
        <dbReference type="EMBL" id="MFD2188212.1"/>
    </source>
</evidence>
<dbReference type="EMBL" id="JBHUHY010000016">
    <property type="protein sequence ID" value="MFD2188212.1"/>
    <property type="molecule type" value="Genomic_DNA"/>
</dbReference>
<accession>A0ABW5B1K5</accession>
<sequence length="420" mass="47871">MDRTRENINRLLKIIENQIGRGNGNTWNGYDFEWLSDAIQEKTGEKISSLTLKRLWGKVNYDSKPSISTLNILAQYGGYNDFRDSVLQQLQNSEKEVMSVISNKKRTIALRKIFLSVISILALSQVVWLLSKNGSSKRTLDAKEFNFSIDKVGNNLPSSVVFRYESKNTSSEDVFQIQQSWNTKRRTQVNQNDSIHTSIYYYPGYYEAKLVVNDKVVKEKPLLIPSKGWIAAIDRKTIPQYLNDSEFRYKDSLSISKDLLKTYNIVPETEEVWTVFSYVKEFEGLYADNFSFKANLKNESIGGVNICQNTELLILLEGDAIIIPFSLLGCIANLYMYVPSVEIRGKNNDLSNFGIDLSNWQTVELISKNNVLSVLVNNQIIYTIPTEASNPIYGLRVRFQGAGNIANAVFKNNLSTYELK</sequence>
<reference evidence="3" key="1">
    <citation type="journal article" date="2019" name="Int. J. Syst. Evol. Microbiol.">
        <title>The Global Catalogue of Microorganisms (GCM) 10K type strain sequencing project: providing services to taxonomists for standard genome sequencing and annotation.</title>
        <authorList>
            <consortium name="The Broad Institute Genomics Platform"/>
            <consortium name="The Broad Institute Genome Sequencing Center for Infectious Disease"/>
            <person name="Wu L."/>
            <person name="Ma J."/>
        </authorList>
    </citation>
    <scope>NUCLEOTIDE SEQUENCE [LARGE SCALE GENOMIC DNA]</scope>
    <source>
        <strain evidence="3">DT92</strain>
    </source>
</reference>
<evidence type="ECO:0000256" key="1">
    <source>
        <dbReference type="SAM" id="Phobius"/>
    </source>
</evidence>
<keyword evidence="1" id="KW-0812">Transmembrane</keyword>